<feature type="compositionally biased region" description="Acidic residues" evidence="1">
    <location>
        <begin position="674"/>
        <end position="690"/>
    </location>
</feature>
<dbReference type="RefSeq" id="WP_228874143.1">
    <property type="nucleotide sequence ID" value="NZ_CAJQZC010000001.1"/>
</dbReference>
<dbReference type="InterPro" id="IPR050180">
    <property type="entry name" value="RNR_Ribonuclease"/>
</dbReference>
<evidence type="ECO:0000256" key="1">
    <source>
        <dbReference type="SAM" id="MobiDB-lite"/>
    </source>
</evidence>
<evidence type="ECO:0000313" key="3">
    <source>
        <dbReference type="EMBL" id="CAG4885806.1"/>
    </source>
</evidence>
<dbReference type="GO" id="GO:0008859">
    <property type="term" value="F:exoribonuclease II activity"/>
    <property type="evidence" value="ECO:0007669"/>
    <property type="project" value="UniProtKB-EC"/>
</dbReference>
<gene>
    <name evidence="3" type="primary">rnb</name>
    <name evidence="3" type="ORF">LMG31841_00066</name>
</gene>
<organism evidence="3 4">
    <name type="scientific">Paraburkholderia saeva</name>
    <dbReference type="NCBI Taxonomy" id="2777537"/>
    <lineage>
        <taxon>Bacteria</taxon>
        <taxon>Pseudomonadati</taxon>
        <taxon>Pseudomonadota</taxon>
        <taxon>Betaproteobacteria</taxon>
        <taxon>Burkholderiales</taxon>
        <taxon>Burkholderiaceae</taxon>
        <taxon>Paraburkholderia</taxon>
    </lineage>
</organism>
<keyword evidence="3" id="KW-0378">Hydrolase</keyword>
<evidence type="ECO:0000259" key="2">
    <source>
        <dbReference type="SMART" id="SM00955"/>
    </source>
</evidence>
<dbReference type="SMART" id="SM00955">
    <property type="entry name" value="RNB"/>
    <property type="match status" value="1"/>
</dbReference>
<feature type="compositionally biased region" description="Acidic residues" evidence="1">
    <location>
        <begin position="643"/>
        <end position="666"/>
    </location>
</feature>
<dbReference type="PANTHER" id="PTHR23355">
    <property type="entry name" value="RIBONUCLEASE"/>
    <property type="match status" value="1"/>
</dbReference>
<dbReference type="GO" id="GO:0005829">
    <property type="term" value="C:cytosol"/>
    <property type="evidence" value="ECO:0007669"/>
    <property type="project" value="TreeGrafter"/>
</dbReference>
<dbReference type="GO" id="GO:0003723">
    <property type="term" value="F:RNA binding"/>
    <property type="evidence" value="ECO:0007669"/>
    <property type="project" value="InterPro"/>
</dbReference>
<evidence type="ECO:0000313" key="4">
    <source>
        <dbReference type="Proteomes" id="UP000789704"/>
    </source>
</evidence>
<feature type="domain" description="RNB" evidence="2">
    <location>
        <begin position="235"/>
        <end position="521"/>
    </location>
</feature>
<name>A0A9N8WZ92_9BURK</name>
<comment type="caution">
    <text evidence="3">The sequence shown here is derived from an EMBL/GenBank/DDBJ whole genome shotgun (WGS) entry which is preliminary data.</text>
</comment>
<dbReference type="SUPFAM" id="SSF50249">
    <property type="entry name" value="Nucleic acid-binding proteins"/>
    <property type="match status" value="1"/>
</dbReference>
<dbReference type="Proteomes" id="UP000789704">
    <property type="component" value="Unassembled WGS sequence"/>
</dbReference>
<dbReference type="GO" id="GO:0006402">
    <property type="term" value="P:mRNA catabolic process"/>
    <property type="evidence" value="ECO:0007669"/>
    <property type="project" value="TreeGrafter"/>
</dbReference>
<dbReference type="InterPro" id="IPR012340">
    <property type="entry name" value="NA-bd_OB-fold"/>
</dbReference>
<keyword evidence="4" id="KW-1185">Reference proteome</keyword>
<accession>A0A9N8WZ92</accession>
<proteinExistence type="predicted"/>
<protein>
    <submittedName>
        <fullName evidence="3">Exoribonuclease 2</fullName>
        <ecNumber evidence="3">3.1.13.1</ecNumber>
    </submittedName>
</protein>
<feature type="compositionally biased region" description="Polar residues" evidence="1">
    <location>
        <begin position="696"/>
        <end position="705"/>
    </location>
</feature>
<dbReference type="Pfam" id="PF00773">
    <property type="entry name" value="RNB"/>
    <property type="match status" value="2"/>
</dbReference>
<dbReference type="AlphaFoldDB" id="A0A9N8WZ92"/>
<sequence>MNVFFEESGSFKAGSVLSRQGDAFQVELPGGRRAKVRAKDVLIEFEKPAAGELMQQADAAAQEIDLDFLWECAPEEEFAFATLAKEYYGETFGAIERAALVLRMHGAPVYFRRKGRGQYQRAPQEQLQMALAGLERKRQQALVQAGLEDELKAGCLPESLANKALGLLTKPDKNTIEYKALEAAAAARGISMARLMLDCGGIPSARALHEARFLSEFFPHGTGFPPVTVGAVPDDLPEAEVEAFSIDDITTTEIDDAFSVEHLADGRVRIGVHIAAPALGIERGDAVDAIARGRLSTVYMPGDKITMLPDDVVEAFTLAEGGLRPALSLYVIVNRETQEIVASETRAERVFVKHNLRHNTLDELVTEESLAAGTGEYPHKADIAVLWPFAQALFEKRQQARAGYGLKREVQRNTDFNFYVEGEHITITPRRRGSPLDTIVAELAILANSSWGAFLHDHGVPGIYRSQRAFGAPTGPKRTRMQTSAAPHEGLGVAQYAWSTSPLRRYVDLVNQWQLLACVQHGVTAKLAAPFKPKDADLFAVVQGFDDTYTAYADHQRRMEYFWCLRWLRQEEKKQVVASVVKGDLVRLEEIPLLLHVPGLGVHARGTRLLMEVMSLDELTVEASVRLLHVLDAPQVTSGTDTAEADEAEEGEEELIDAADDSAESEAEARAEADSADADEGVGNEDETAGDADASPEQQMTEPGR</sequence>
<reference evidence="3" key="1">
    <citation type="submission" date="2021-04" db="EMBL/GenBank/DDBJ databases">
        <authorList>
            <person name="Vanwijnsberghe S."/>
        </authorList>
    </citation>
    <scope>NUCLEOTIDE SEQUENCE</scope>
    <source>
        <strain evidence="3">LMG 31841</strain>
    </source>
</reference>
<dbReference type="InterPro" id="IPR001900">
    <property type="entry name" value="RNase_II/R"/>
</dbReference>
<dbReference type="EMBL" id="CAJQZC010000001">
    <property type="protein sequence ID" value="CAG4885806.1"/>
    <property type="molecule type" value="Genomic_DNA"/>
</dbReference>
<dbReference type="EC" id="3.1.13.1" evidence="3"/>
<dbReference type="PANTHER" id="PTHR23355:SF9">
    <property type="entry name" value="DIS3-LIKE EXONUCLEASE 2"/>
    <property type="match status" value="1"/>
</dbReference>
<feature type="region of interest" description="Disordered" evidence="1">
    <location>
        <begin position="637"/>
        <end position="705"/>
    </location>
</feature>